<keyword evidence="3" id="KW-1185">Reference proteome</keyword>
<evidence type="ECO:0000256" key="1">
    <source>
        <dbReference type="SAM" id="MobiDB-lite"/>
    </source>
</evidence>
<sequence length="98" mass="11039">MKNHPNPVELRGIESTLNLPEQGTHHHCSNFMCLHRNQPRVLLRNILMCTLDNLTYPVGNGMRVHHVLRLRNSHKKAGASRTTISGPTKVLPDGSDWA</sequence>
<name>A0A5B7I4G5_PORTR</name>
<comment type="caution">
    <text evidence="2">The sequence shown here is derived from an EMBL/GenBank/DDBJ whole genome shotgun (WGS) entry which is preliminary data.</text>
</comment>
<feature type="region of interest" description="Disordered" evidence="1">
    <location>
        <begin position="74"/>
        <end position="98"/>
    </location>
</feature>
<protein>
    <submittedName>
        <fullName evidence="2">Uncharacterized protein</fullName>
    </submittedName>
</protein>
<gene>
    <name evidence="2" type="ORF">E2C01_071166</name>
</gene>
<dbReference type="Proteomes" id="UP000324222">
    <property type="component" value="Unassembled WGS sequence"/>
</dbReference>
<evidence type="ECO:0000313" key="2">
    <source>
        <dbReference type="EMBL" id="MPC76739.1"/>
    </source>
</evidence>
<proteinExistence type="predicted"/>
<organism evidence="2 3">
    <name type="scientific">Portunus trituberculatus</name>
    <name type="common">Swimming crab</name>
    <name type="synonym">Neptunus trituberculatus</name>
    <dbReference type="NCBI Taxonomy" id="210409"/>
    <lineage>
        <taxon>Eukaryota</taxon>
        <taxon>Metazoa</taxon>
        <taxon>Ecdysozoa</taxon>
        <taxon>Arthropoda</taxon>
        <taxon>Crustacea</taxon>
        <taxon>Multicrustacea</taxon>
        <taxon>Malacostraca</taxon>
        <taxon>Eumalacostraca</taxon>
        <taxon>Eucarida</taxon>
        <taxon>Decapoda</taxon>
        <taxon>Pleocyemata</taxon>
        <taxon>Brachyura</taxon>
        <taxon>Eubrachyura</taxon>
        <taxon>Portunoidea</taxon>
        <taxon>Portunidae</taxon>
        <taxon>Portuninae</taxon>
        <taxon>Portunus</taxon>
    </lineage>
</organism>
<evidence type="ECO:0000313" key="3">
    <source>
        <dbReference type="Proteomes" id="UP000324222"/>
    </source>
</evidence>
<reference evidence="2 3" key="1">
    <citation type="submission" date="2019-05" db="EMBL/GenBank/DDBJ databases">
        <title>Another draft genome of Portunus trituberculatus and its Hox gene families provides insights of decapod evolution.</title>
        <authorList>
            <person name="Jeong J.-H."/>
            <person name="Song I."/>
            <person name="Kim S."/>
            <person name="Choi T."/>
            <person name="Kim D."/>
            <person name="Ryu S."/>
            <person name="Kim W."/>
        </authorList>
    </citation>
    <scope>NUCLEOTIDE SEQUENCE [LARGE SCALE GENOMIC DNA]</scope>
    <source>
        <tissue evidence="2">Muscle</tissue>
    </source>
</reference>
<dbReference type="AlphaFoldDB" id="A0A5B7I4G5"/>
<accession>A0A5B7I4G5</accession>
<dbReference type="EMBL" id="VSRR010044097">
    <property type="protein sequence ID" value="MPC76739.1"/>
    <property type="molecule type" value="Genomic_DNA"/>
</dbReference>